<dbReference type="Gene3D" id="1.10.8.60">
    <property type="match status" value="1"/>
</dbReference>
<keyword evidence="4" id="KW-0720">Serine protease</keyword>
<keyword evidence="1" id="KW-0645">Protease</keyword>
<dbReference type="InterPro" id="IPR008269">
    <property type="entry name" value="Lon_proteolytic"/>
</dbReference>
<evidence type="ECO:0000256" key="1">
    <source>
        <dbReference type="ARBA" id="ARBA00022670"/>
    </source>
</evidence>
<dbReference type="GO" id="GO:0016887">
    <property type="term" value="F:ATP hydrolysis activity"/>
    <property type="evidence" value="ECO:0007669"/>
    <property type="project" value="InterPro"/>
</dbReference>
<dbReference type="GO" id="GO:0004176">
    <property type="term" value="F:ATP-dependent peptidase activity"/>
    <property type="evidence" value="ECO:0007669"/>
    <property type="project" value="InterPro"/>
</dbReference>
<dbReference type="PANTHER" id="PTHR10046">
    <property type="entry name" value="ATP DEPENDENT LON PROTEASE FAMILY MEMBER"/>
    <property type="match status" value="1"/>
</dbReference>
<dbReference type="PRINTS" id="PR00830">
    <property type="entry name" value="ENDOLAPTASE"/>
</dbReference>
<evidence type="ECO:0000259" key="6">
    <source>
        <dbReference type="PROSITE" id="PS51786"/>
    </source>
</evidence>
<dbReference type="SUPFAM" id="SSF52540">
    <property type="entry name" value="P-loop containing nucleoside triphosphate hydrolases"/>
    <property type="match status" value="1"/>
</dbReference>
<evidence type="ECO:0000313" key="7">
    <source>
        <dbReference type="EMBL" id="QHT13179.1"/>
    </source>
</evidence>
<evidence type="ECO:0000256" key="2">
    <source>
        <dbReference type="ARBA" id="ARBA00022741"/>
    </source>
</evidence>
<dbReference type="InterPro" id="IPR003593">
    <property type="entry name" value="AAA+_ATPase"/>
</dbReference>
<dbReference type="InterPro" id="IPR003959">
    <property type="entry name" value="ATPase_AAA_core"/>
</dbReference>
<dbReference type="EMBL" id="MN739563">
    <property type="protein sequence ID" value="QHT13179.1"/>
    <property type="molecule type" value="Genomic_DNA"/>
</dbReference>
<dbReference type="InterPro" id="IPR054594">
    <property type="entry name" value="Lon_lid"/>
</dbReference>
<proteinExistence type="predicted"/>
<dbReference type="PROSITE" id="PS51786">
    <property type="entry name" value="LON_PROTEOLYTIC"/>
    <property type="match status" value="1"/>
</dbReference>
<evidence type="ECO:0000256" key="5">
    <source>
        <dbReference type="ARBA" id="ARBA00022840"/>
    </source>
</evidence>
<protein>
    <recommendedName>
        <fullName evidence="6">Lon proteolytic domain-containing protein</fullName>
    </recommendedName>
</protein>
<dbReference type="InterPro" id="IPR014721">
    <property type="entry name" value="Ribsml_uS5_D2-typ_fold_subgr"/>
</dbReference>
<dbReference type="GO" id="GO:0030163">
    <property type="term" value="P:protein catabolic process"/>
    <property type="evidence" value="ECO:0007669"/>
    <property type="project" value="InterPro"/>
</dbReference>
<reference evidence="7" key="1">
    <citation type="journal article" date="2020" name="Nature">
        <title>Giant virus diversity and host interactions through global metagenomics.</title>
        <authorList>
            <person name="Schulz F."/>
            <person name="Roux S."/>
            <person name="Paez-Espino D."/>
            <person name="Jungbluth S."/>
            <person name="Walsh D.A."/>
            <person name="Denef V.J."/>
            <person name="McMahon K.D."/>
            <person name="Konstantinidis K.T."/>
            <person name="Eloe-Fadrosh E.A."/>
            <person name="Kyrpides N.C."/>
            <person name="Woyke T."/>
        </authorList>
    </citation>
    <scope>NUCLEOTIDE SEQUENCE</scope>
    <source>
        <strain evidence="7">GVMAG-M-3300023174-131</strain>
    </source>
</reference>
<feature type="domain" description="Lon proteolytic" evidence="6">
    <location>
        <begin position="795"/>
        <end position="983"/>
    </location>
</feature>
<dbReference type="GO" id="GO:0005524">
    <property type="term" value="F:ATP binding"/>
    <property type="evidence" value="ECO:0007669"/>
    <property type="project" value="UniProtKB-KW"/>
</dbReference>
<dbReference type="InterPro" id="IPR027065">
    <property type="entry name" value="Lon_Prtase"/>
</dbReference>
<accession>A0A6C0DB60</accession>
<dbReference type="SUPFAM" id="SSF54211">
    <property type="entry name" value="Ribosomal protein S5 domain 2-like"/>
    <property type="match status" value="1"/>
</dbReference>
<dbReference type="Pfam" id="PF00004">
    <property type="entry name" value="AAA"/>
    <property type="match status" value="1"/>
</dbReference>
<dbReference type="Pfam" id="PF22667">
    <property type="entry name" value="Lon_lid"/>
    <property type="match status" value="1"/>
</dbReference>
<evidence type="ECO:0000256" key="4">
    <source>
        <dbReference type="ARBA" id="ARBA00022825"/>
    </source>
</evidence>
<dbReference type="SMART" id="SM00382">
    <property type="entry name" value="AAA"/>
    <property type="match status" value="1"/>
</dbReference>
<dbReference type="GO" id="GO:0004252">
    <property type="term" value="F:serine-type endopeptidase activity"/>
    <property type="evidence" value="ECO:0007669"/>
    <property type="project" value="InterPro"/>
</dbReference>
<dbReference type="Pfam" id="PF05362">
    <property type="entry name" value="Lon_C"/>
    <property type="match status" value="1"/>
</dbReference>
<dbReference type="InterPro" id="IPR020568">
    <property type="entry name" value="Ribosomal_Su5_D2-typ_SF"/>
</dbReference>
<organism evidence="7">
    <name type="scientific">viral metagenome</name>
    <dbReference type="NCBI Taxonomy" id="1070528"/>
    <lineage>
        <taxon>unclassified sequences</taxon>
        <taxon>metagenomes</taxon>
        <taxon>organismal metagenomes</taxon>
    </lineage>
</organism>
<dbReference type="AlphaFoldDB" id="A0A6C0DB60"/>
<dbReference type="GO" id="GO:0006508">
    <property type="term" value="P:proteolysis"/>
    <property type="evidence" value="ECO:0007669"/>
    <property type="project" value="UniProtKB-KW"/>
</dbReference>
<dbReference type="PROSITE" id="PS01046">
    <property type="entry name" value="LON_SER"/>
    <property type="match status" value="1"/>
</dbReference>
<dbReference type="InterPro" id="IPR027417">
    <property type="entry name" value="P-loop_NTPase"/>
</dbReference>
<sequence length="989" mass="114097">MIEEIKLLNIFYKISKFKLKQFIEFKNELYFLRNIYWTMVNNLTDLNLINYYKDFNNHYLKIVNEMELLKELFDHMPDKFKLSDINKYKYYNIIKLRKHIIKVSNYISANDIGLILEIYDKKWVNNFTDEEYIQLLLYKNFIKPIYIWDSQNHIKENVQNTTQIVKNILFQNIIKSEDIPSENIDVNNTFTVYECSNLLNDSKIIIQKNKKSISLLENKYGCSLFIKLNDIYIVIQGIFKDDLFNMAIKNPFAKNIIDLHLDYIKLNSFNIPYRFYISYFEITNLRDKIICSSKLLCEEIKKKYNDFQSIQGKSLMLLINEFILGSKYRKIDILTLFLISTEEDQRLAFILFDVFKSKDKKNIATEIYNSLHYSIRQKLDLAKVNVETEEKELTNLSETDIPYERRINLLKVSGDVKTKATEKLKSIKTNFQGDSKAQNWLDGLLKIPFNTYSENDIFSFKSKFIKKLSLKTVSETEIEKSITNLQNDNLINEWSQFKIQKKEYLYNIKNVLNSVVFGHKDAKLQLERIFAQWINGEQKGAVLGLHGPPGTGKTSLVKNGLSQCLKDKEGNCRPFAFLPIGGSVNGSTLVGHNYTYVGSTWGRIVDILMTTKCMNPIIFIDELDKISHTEHGREIISILTHLTDSTQNDEFEDKFFSGIKLDLSKALIIFSFNDISLIDNVLKDRITVIETHPLKLSEKITIIKDYMLPEITKEIGFGTDEIIIEDNLIKYLIETYTLEPGVRKIKEKIIEIIREINLNRFYSENIVFPYKITKEYCDELFELKPKVKVKKIIKEPAIGIVNGLYANASSIGGITFIQAIKFPSNKMLDLNLTGSLGDSMKESVQYALKLAFTLLPIKTQKKIKETPFGIHIHCPEGAVKKDGPSAGAAITLTIYSLLTDIKINNEVALTGEIDIIGNITAIGGLEAKLYGAKNAGVKIALFPEENLEDIEIMRKNGTSPEDNNFKIIAVNNIQQVLELCLMSKKKDKK</sequence>
<dbReference type="InterPro" id="IPR008268">
    <property type="entry name" value="Peptidase_S16_AS"/>
</dbReference>
<keyword evidence="5" id="KW-0067">ATP-binding</keyword>
<keyword evidence="3" id="KW-0378">Hydrolase</keyword>
<dbReference type="Gene3D" id="3.40.50.300">
    <property type="entry name" value="P-loop containing nucleotide triphosphate hydrolases"/>
    <property type="match status" value="1"/>
</dbReference>
<dbReference type="Gene3D" id="3.30.230.10">
    <property type="match status" value="1"/>
</dbReference>
<name>A0A6C0DB60_9ZZZZ</name>
<evidence type="ECO:0000256" key="3">
    <source>
        <dbReference type="ARBA" id="ARBA00022801"/>
    </source>
</evidence>
<keyword evidence="2" id="KW-0547">Nucleotide-binding</keyword>